<name>A0ABX2ISU0_9RHOB</name>
<dbReference type="RefSeq" id="WP_174135868.1">
    <property type="nucleotide sequence ID" value="NZ_JABUFE010000002.1"/>
</dbReference>
<evidence type="ECO:0000313" key="3">
    <source>
        <dbReference type="Proteomes" id="UP000777935"/>
    </source>
</evidence>
<keyword evidence="1" id="KW-0812">Transmembrane</keyword>
<feature type="transmembrane region" description="Helical" evidence="1">
    <location>
        <begin position="41"/>
        <end position="60"/>
    </location>
</feature>
<dbReference type="EMBL" id="JABUFE010000002">
    <property type="protein sequence ID" value="NSX54145.1"/>
    <property type="molecule type" value="Genomic_DNA"/>
</dbReference>
<evidence type="ECO:0000313" key="2">
    <source>
        <dbReference type="EMBL" id="NSX54145.1"/>
    </source>
</evidence>
<protein>
    <submittedName>
        <fullName evidence="2">Uncharacterized protein</fullName>
    </submittedName>
</protein>
<evidence type="ECO:0000256" key="1">
    <source>
        <dbReference type="SAM" id="Phobius"/>
    </source>
</evidence>
<sequence length="66" mass="7370">MRIILTLVLFCFGVVVGWFFGLGLETFFMGCSYGVFGTCDYIITLLFAVFFGVGFGWMTWRIAGSS</sequence>
<keyword evidence="3" id="KW-1185">Reference proteome</keyword>
<organism evidence="2 3">
    <name type="scientific">Parasulfitobacter algicola</name>
    <dbReference type="NCBI Taxonomy" id="2614809"/>
    <lineage>
        <taxon>Bacteria</taxon>
        <taxon>Pseudomonadati</taxon>
        <taxon>Pseudomonadota</taxon>
        <taxon>Alphaproteobacteria</taxon>
        <taxon>Rhodobacterales</taxon>
        <taxon>Roseobacteraceae</taxon>
        <taxon>Parasulfitobacter</taxon>
    </lineage>
</organism>
<comment type="caution">
    <text evidence="2">The sequence shown here is derived from an EMBL/GenBank/DDBJ whole genome shotgun (WGS) entry which is preliminary data.</text>
</comment>
<keyword evidence="1" id="KW-0472">Membrane</keyword>
<accession>A0ABX2ISU0</accession>
<reference evidence="2 3" key="1">
    <citation type="submission" date="2020-06" db="EMBL/GenBank/DDBJ databases">
        <title>Sulfitobacter algicola sp. nov., isolated from green algae.</title>
        <authorList>
            <person name="Wang C."/>
        </authorList>
    </citation>
    <scope>NUCLEOTIDE SEQUENCE [LARGE SCALE GENOMIC DNA]</scope>
    <source>
        <strain evidence="2 3">1151</strain>
    </source>
</reference>
<keyword evidence="1" id="KW-1133">Transmembrane helix</keyword>
<gene>
    <name evidence="2" type="ORF">HRQ87_04955</name>
</gene>
<proteinExistence type="predicted"/>
<dbReference type="Proteomes" id="UP000777935">
    <property type="component" value="Unassembled WGS sequence"/>
</dbReference>